<dbReference type="AlphaFoldDB" id="A0A6P1BYT9"/>
<feature type="compositionally biased region" description="Low complexity" evidence="1">
    <location>
        <begin position="119"/>
        <end position="155"/>
    </location>
</feature>
<dbReference type="GO" id="GO:0005509">
    <property type="term" value="F:calcium ion binding"/>
    <property type="evidence" value="ECO:0007669"/>
    <property type="project" value="InterPro"/>
</dbReference>
<sequence>MNGKKLLLAGLSATLLLGGAAQVALAASHDSDRGDRHHHHGRWHRPHISPEVLYVRMLKEFGNPGDTKLTKDEVKAGVDKIFDQIDVNHDGEITPGEYRAYRQEQMKQWRAEHAKADGDQAQNGQAQGGDQAQSNQAGGNQAQGNQAPADQAQNDNDNDKGGEGNRHYRPHGRFMHEAMIFRFADTDQSGQISKKEAEDAVNKLFDRLDRNHDGVVNLDDMPGRPLL</sequence>
<keyword evidence="2" id="KW-0732">Signal</keyword>
<evidence type="ECO:0000313" key="6">
    <source>
        <dbReference type="Proteomes" id="UP000471190"/>
    </source>
</evidence>
<feature type="domain" description="EF-hand" evidence="3">
    <location>
        <begin position="73"/>
        <end position="108"/>
    </location>
</feature>
<feature type="signal peptide" evidence="2">
    <location>
        <begin position="1"/>
        <end position="26"/>
    </location>
</feature>
<evidence type="ECO:0000256" key="1">
    <source>
        <dbReference type="SAM" id="MobiDB-lite"/>
    </source>
</evidence>
<evidence type="ECO:0000256" key="2">
    <source>
        <dbReference type="SAM" id="SignalP"/>
    </source>
</evidence>
<comment type="caution">
    <text evidence="5">The sequence shown here is derived from an EMBL/GenBank/DDBJ whole genome shotgun (WGS) entry which is preliminary data.</text>
</comment>
<dbReference type="Proteomes" id="UP000526625">
    <property type="component" value="Unassembled WGS sequence"/>
</dbReference>
<evidence type="ECO:0000313" key="5">
    <source>
        <dbReference type="EMBL" id="NEV09668.1"/>
    </source>
</evidence>
<proteinExistence type="predicted"/>
<dbReference type="Gene3D" id="1.10.238.10">
    <property type="entry name" value="EF-hand"/>
    <property type="match status" value="2"/>
</dbReference>
<feature type="compositionally biased region" description="Basic and acidic residues" evidence="1">
    <location>
        <begin position="157"/>
        <end position="166"/>
    </location>
</feature>
<feature type="chain" id="PRO_5027040326" evidence="2">
    <location>
        <begin position="27"/>
        <end position="227"/>
    </location>
</feature>
<name>A0A6P1BYT9_RHITR</name>
<gene>
    <name evidence="4" type="ORF">GGD45_000220</name>
    <name evidence="5" type="ORF">GXW80_01580</name>
</gene>
<dbReference type="InterPro" id="IPR011992">
    <property type="entry name" value="EF-hand-dom_pair"/>
</dbReference>
<evidence type="ECO:0000259" key="3">
    <source>
        <dbReference type="PROSITE" id="PS50222"/>
    </source>
</evidence>
<reference evidence="4 7" key="2">
    <citation type="submission" date="2020-08" db="EMBL/GenBank/DDBJ databases">
        <title>Genomic Encyclopedia of Type Strains, Phase IV (KMG-V): Genome sequencing to study the core and pangenomes of soil and plant-associated prokaryotes.</title>
        <authorList>
            <person name="Whitman W."/>
        </authorList>
    </citation>
    <scope>NUCLEOTIDE SEQUENCE [LARGE SCALE GENOMIC DNA]</scope>
    <source>
        <strain evidence="4 7">SEMIA 4059</strain>
    </source>
</reference>
<dbReference type="SUPFAM" id="SSF47473">
    <property type="entry name" value="EF-hand"/>
    <property type="match status" value="1"/>
</dbReference>
<accession>A0A6P1BYT9</accession>
<dbReference type="EMBL" id="JACHBF010000001">
    <property type="protein sequence ID" value="MBB6489836.1"/>
    <property type="molecule type" value="Genomic_DNA"/>
</dbReference>
<dbReference type="Proteomes" id="UP000471190">
    <property type="component" value="Unassembled WGS sequence"/>
</dbReference>
<evidence type="ECO:0000313" key="4">
    <source>
        <dbReference type="EMBL" id="MBB6489836.1"/>
    </source>
</evidence>
<dbReference type="Pfam" id="PF13202">
    <property type="entry name" value="EF-hand_5"/>
    <property type="match status" value="3"/>
</dbReference>
<dbReference type="SMART" id="SM00054">
    <property type="entry name" value="EFh"/>
    <property type="match status" value="2"/>
</dbReference>
<feature type="region of interest" description="Disordered" evidence="1">
    <location>
        <begin position="106"/>
        <end position="170"/>
    </location>
</feature>
<dbReference type="PROSITE" id="PS00018">
    <property type="entry name" value="EF_HAND_1"/>
    <property type="match status" value="1"/>
</dbReference>
<feature type="domain" description="EF-hand" evidence="3">
    <location>
        <begin position="180"/>
        <end position="207"/>
    </location>
</feature>
<protein>
    <submittedName>
        <fullName evidence="4">Ca2+-binding EF-hand superfamily protein</fullName>
    </submittedName>
    <submittedName>
        <fullName evidence="5">Calcium-binding protein</fullName>
    </submittedName>
</protein>
<dbReference type="EMBL" id="JAADZA010000001">
    <property type="protein sequence ID" value="NEV09668.1"/>
    <property type="molecule type" value="Genomic_DNA"/>
</dbReference>
<dbReference type="PROSITE" id="PS50222">
    <property type="entry name" value="EF_HAND_2"/>
    <property type="match status" value="2"/>
</dbReference>
<reference evidence="5 6" key="1">
    <citation type="submission" date="2020-02" db="EMBL/GenBank/DDBJ databases">
        <title>Draft genome sequence of Rhizobium tropici.</title>
        <authorList>
            <person name="Khayi S."/>
            <person name="Jemo M."/>
        </authorList>
    </citation>
    <scope>NUCLEOTIDE SEQUENCE [LARGE SCALE GENOMIC DNA]</scope>
    <source>
        <strain evidence="5 6">A12</strain>
    </source>
</reference>
<dbReference type="InterPro" id="IPR018247">
    <property type="entry name" value="EF_Hand_1_Ca_BS"/>
</dbReference>
<keyword evidence="7" id="KW-1185">Reference proteome</keyword>
<feature type="compositionally biased region" description="Basic and acidic residues" evidence="1">
    <location>
        <begin position="106"/>
        <end position="118"/>
    </location>
</feature>
<organism evidence="5 6">
    <name type="scientific">Rhizobium tropici</name>
    <dbReference type="NCBI Taxonomy" id="398"/>
    <lineage>
        <taxon>Bacteria</taxon>
        <taxon>Pseudomonadati</taxon>
        <taxon>Pseudomonadota</taxon>
        <taxon>Alphaproteobacteria</taxon>
        <taxon>Hyphomicrobiales</taxon>
        <taxon>Rhizobiaceae</taxon>
        <taxon>Rhizobium/Agrobacterium group</taxon>
        <taxon>Rhizobium</taxon>
    </lineage>
</organism>
<evidence type="ECO:0000313" key="7">
    <source>
        <dbReference type="Proteomes" id="UP000526625"/>
    </source>
</evidence>
<dbReference type="RefSeq" id="WP_015338654.1">
    <property type="nucleotide sequence ID" value="NZ_JAADZA010000001.1"/>
</dbReference>
<dbReference type="InterPro" id="IPR002048">
    <property type="entry name" value="EF_hand_dom"/>
</dbReference>